<evidence type="ECO:0000313" key="2">
    <source>
        <dbReference type="Proteomes" id="UP000224915"/>
    </source>
</evidence>
<sequence>MSVSVSPGVLTACAGELTAAADSLAVLPPGTDSLGAAAAALTELTDAVAGALSRLDQATRSGSDALLANAAAYLAADRASASALGSVVS</sequence>
<name>A0A2A9D5L1_9MICO</name>
<dbReference type="RefSeq" id="WP_143557002.1">
    <property type="nucleotide sequence ID" value="NZ_PDJD01000001.1"/>
</dbReference>
<protein>
    <submittedName>
        <fullName evidence="1">Uncharacterized protein</fullName>
    </submittedName>
</protein>
<proteinExistence type="predicted"/>
<dbReference type="AlphaFoldDB" id="A0A2A9D5L1"/>
<keyword evidence="2" id="KW-1185">Reference proteome</keyword>
<organism evidence="1 2">
    <name type="scientific">Serinibacter salmoneus</name>
    <dbReference type="NCBI Taxonomy" id="556530"/>
    <lineage>
        <taxon>Bacteria</taxon>
        <taxon>Bacillati</taxon>
        <taxon>Actinomycetota</taxon>
        <taxon>Actinomycetes</taxon>
        <taxon>Micrococcales</taxon>
        <taxon>Beutenbergiaceae</taxon>
        <taxon>Serinibacter</taxon>
    </lineage>
</organism>
<dbReference type="EMBL" id="PDJD01000001">
    <property type="protein sequence ID" value="PFG21242.1"/>
    <property type="molecule type" value="Genomic_DNA"/>
</dbReference>
<reference evidence="1 2" key="1">
    <citation type="submission" date="2017-10" db="EMBL/GenBank/DDBJ databases">
        <title>Sequencing the genomes of 1000 actinobacteria strains.</title>
        <authorList>
            <person name="Klenk H.-P."/>
        </authorList>
    </citation>
    <scope>NUCLEOTIDE SEQUENCE [LARGE SCALE GENOMIC DNA]</scope>
    <source>
        <strain evidence="1 2">DSM 21801</strain>
    </source>
</reference>
<gene>
    <name evidence="1" type="ORF">ATL40_2865</name>
</gene>
<dbReference type="Proteomes" id="UP000224915">
    <property type="component" value="Unassembled WGS sequence"/>
</dbReference>
<comment type="caution">
    <text evidence="1">The sequence shown here is derived from an EMBL/GenBank/DDBJ whole genome shotgun (WGS) entry which is preliminary data.</text>
</comment>
<accession>A0A2A9D5L1</accession>
<evidence type="ECO:0000313" key="1">
    <source>
        <dbReference type="EMBL" id="PFG21242.1"/>
    </source>
</evidence>